<feature type="compositionally biased region" description="Low complexity" evidence="1">
    <location>
        <begin position="61"/>
        <end position="78"/>
    </location>
</feature>
<dbReference type="AlphaFoldDB" id="A0A8H3INB6"/>
<comment type="caution">
    <text evidence="2">The sequence shown here is derived from an EMBL/GenBank/DDBJ whole genome shotgun (WGS) entry which is preliminary data.</text>
</comment>
<dbReference type="OrthoDB" id="5429448at2759"/>
<organism evidence="2 3">
    <name type="scientific">Heterodermia speciosa</name>
    <dbReference type="NCBI Taxonomy" id="116794"/>
    <lineage>
        <taxon>Eukaryota</taxon>
        <taxon>Fungi</taxon>
        <taxon>Dikarya</taxon>
        <taxon>Ascomycota</taxon>
        <taxon>Pezizomycotina</taxon>
        <taxon>Lecanoromycetes</taxon>
        <taxon>OSLEUM clade</taxon>
        <taxon>Lecanoromycetidae</taxon>
        <taxon>Caliciales</taxon>
        <taxon>Physciaceae</taxon>
        <taxon>Heterodermia</taxon>
    </lineage>
</organism>
<dbReference type="EMBL" id="CAJPDS010000028">
    <property type="protein sequence ID" value="CAF9921500.1"/>
    <property type="molecule type" value="Genomic_DNA"/>
</dbReference>
<evidence type="ECO:0000313" key="3">
    <source>
        <dbReference type="Proteomes" id="UP000664521"/>
    </source>
</evidence>
<dbReference type="Proteomes" id="UP000664521">
    <property type="component" value="Unassembled WGS sequence"/>
</dbReference>
<evidence type="ECO:0000256" key="1">
    <source>
        <dbReference type="SAM" id="MobiDB-lite"/>
    </source>
</evidence>
<reference evidence="2" key="1">
    <citation type="submission" date="2021-03" db="EMBL/GenBank/DDBJ databases">
        <authorList>
            <person name="Tagirdzhanova G."/>
        </authorList>
    </citation>
    <scope>NUCLEOTIDE SEQUENCE</scope>
</reference>
<keyword evidence="3" id="KW-1185">Reference proteome</keyword>
<sequence>MESFERLELSFLSLPQNKISTSIIAPDGTRIVQSSFEGFDCPTEWVTTLKAMAAAAKNAHFADGPASSSPSSPTSNRSHNAFHSRRSSVHQSGKRRWAPTTPRSRKISDGLQPTWSCQQDIFNSSSSFPGNLDEAVTSLLPLGPGSPSSVNASSISSAALVVDAGRQLPMDVISQATCAPIAQSPVSSNIAGDPGVNLSLNQGAPTVPSPCSTIRRTQKLGALLEAIKDGGIPDKIELNDTVRRLHQNSSAMPQSATSMEQFGHILGRLGNISSAVGIIYSLLSWEVFRWEEERLVKDEGRALLAAAKQVNDKMAELSNRRAKTKDWASDGRRAAGMVFGSITNLSTAAQSFALLILAGRDHFQTSFLQIVESRQIEWDNLAADSYLVFDYKAVLRNGAGPQGCISPSWRSSSEQVSDHNVLMYPQIPISPSLDTSYRLGLYMDDARDREHHRTTQTASSQNAIDNDIFDISIDYSSYQELQANNLLRICNSPQYDIEFS</sequence>
<evidence type="ECO:0000313" key="2">
    <source>
        <dbReference type="EMBL" id="CAF9921500.1"/>
    </source>
</evidence>
<proteinExistence type="predicted"/>
<protein>
    <submittedName>
        <fullName evidence="2">Uncharacterized protein</fullName>
    </submittedName>
</protein>
<name>A0A8H3INB6_9LECA</name>
<accession>A0A8H3INB6</accession>
<feature type="compositionally biased region" description="Basic residues" evidence="1">
    <location>
        <begin position="80"/>
        <end position="97"/>
    </location>
</feature>
<gene>
    <name evidence="2" type="ORF">HETSPECPRED_004568</name>
</gene>
<feature type="region of interest" description="Disordered" evidence="1">
    <location>
        <begin position="61"/>
        <end position="111"/>
    </location>
</feature>